<evidence type="ECO:0000256" key="1">
    <source>
        <dbReference type="SAM" id="Phobius"/>
    </source>
</evidence>
<feature type="transmembrane region" description="Helical" evidence="1">
    <location>
        <begin position="147"/>
        <end position="167"/>
    </location>
</feature>
<feature type="transmembrane region" description="Helical" evidence="1">
    <location>
        <begin position="21"/>
        <end position="41"/>
    </location>
</feature>
<name>A0ABP7TVT9_9SPHN</name>
<evidence type="ECO:0000313" key="3">
    <source>
        <dbReference type="Proteomes" id="UP001424459"/>
    </source>
</evidence>
<feature type="transmembrane region" description="Helical" evidence="1">
    <location>
        <begin position="179"/>
        <end position="196"/>
    </location>
</feature>
<feature type="transmembrane region" description="Helical" evidence="1">
    <location>
        <begin position="47"/>
        <end position="64"/>
    </location>
</feature>
<organism evidence="2 3">
    <name type="scientific">Sphingomonas rosea</name>
    <dbReference type="NCBI Taxonomy" id="335605"/>
    <lineage>
        <taxon>Bacteria</taxon>
        <taxon>Pseudomonadati</taxon>
        <taxon>Pseudomonadota</taxon>
        <taxon>Alphaproteobacteria</taxon>
        <taxon>Sphingomonadales</taxon>
        <taxon>Sphingomonadaceae</taxon>
        <taxon>Sphingomonas</taxon>
    </lineage>
</organism>
<comment type="caution">
    <text evidence="2">The sequence shown here is derived from an EMBL/GenBank/DDBJ whole genome shotgun (WGS) entry which is preliminary data.</text>
</comment>
<protein>
    <submittedName>
        <fullName evidence="2">Uncharacterized protein</fullName>
    </submittedName>
</protein>
<keyword evidence="3" id="KW-1185">Reference proteome</keyword>
<dbReference type="Proteomes" id="UP001424459">
    <property type="component" value="Unassembled WGS sequence"/>
</dbReference>
<feature type="transmembrane region" description="Helical" evidence="1">
    <location>
        <begin position="85"/>
        <end position="103"/>
    </location>
</feature>
<keyword evidence="1" id="KW-0472">Membrane</keyword>
<proteinExistence type="predicted"/>
<dbReference type="EMBL" id="BAABBR010000001">
    <property type="protein sequence ID" value="GAA4032044.1"/>
    <property type="molecule type" value="Genomic_DNA"/>
</dbReference>
<keyword evidence="1" id="KW-1133">Transmembrane helix</keyword>
<evidence type="ECO:0000313" key="2">
    <source>
        <dbReference type="EMBL" id="GAA4032044.1"/>
    </source>
</evidence>
<keyword evidence="1" id="KW-0812">Transmembrane</keyword>
<gene>
    <name evidence="2" type="ORF">GCM10022281_09600</name>
</gene>
<feature type="transmembrane region" description="Helical" evidence="1">
    <location>
        <begin position="115"/>
        <end position="135"/>
    </location>
</feature>
<accession>A0ABP7TVT9</accession>
<sequence>MKRVLAMTDDVLKPSPSNRRWVAAFLAATFGTGALKVAGVIDGPFSWVLFLASFLLIIPMARATRRSMAEKGIKSAAMDRYSRRFMVASLAYVALFFAAMWIARTYAPGMAVRVMLAFTAALPVIFMIRAMALLLREEDDEYLRSRFVEQSLIATGVLLTVATLYGFLNAFDVAPRVDAWAAFPVWAVGLGIARLVQGESAC</sequence>
<reference evidence="3" key="1">
    <citation type="journal article" date="2019" name="Int. J. Syst. Evol. Microbiol.">
        <title>The Global Catalogue of Microorganisms (GCM) 10K type strain sequencing project: providing services to taxonomists for standard genome sequencing and annotation.</title>
        <authorList>
            <consortium name="The Broad Institute Genomics Platform"/>
            <consortium name="The Broad Institute Genome Sequencing Center for Infectious Disease"/>
            <person name="Wu L."/>
            <person name="Ma J."/>
        </authorList>
    </citation>
    <scope>NUCLEOTIDE SEQUENCE [LARGE SCALE GENOMIC DNA]</scope>
    <source>
        <strain evidence="3">JCM 17564</strain>
    </source>
</reference>